<name>A0AA45KGP0_9LACT</name>
<evidence type="ECO:0000313" key="3">
    <source>
        <dbReference type="Proteomes" id="UP000663608"/>
    </source>
</evidence>
<gene>
    <name evidence="2" type="ORF">JW886_01765</name>
</gene>
<protein>
    <recommendedName>
        <fullName evidence="4">Phage shock protein G</fullName>
    </recommendedName>
</protein>
<reference evidence="2 3" key="1">
    <citation type="submission" date="2021-02" db="EMBL/GenBank/DDBJ databases">
        <title>Complete genome sequence of Lactococcus lactis strain K_LL004.</title>
        <authorList>
            <person name="Kim H.B."/>
        </authorList>
    </citation>
    <scope>NUCLEOTIDE SEQUENCE [LARGE SCALE GENOMIC DNA]</scope>
    <source>
        <strain evidence="2 3">K_LL004</strain>
    </source>
</reference>
<dbReference type="AlphaFoldDB" id="A0AA45KGP0"/>
<evidence type="ECO:0008006" key="4">
    <source>
        <dbReference type="Google" id="ProtNLM"/>
    </source>
</evidence>
<keyword evidence="3" id="KW-1185">Reference proteome</keyword>
<proteinExistence type="predicted"/>
<keyword evidence="1" id="KW-0812">Transmembrane</keyword>
<feature type="transmembrane region" description="Helical" evidence="1">
    <location>
        <begin position="34"/>
        <end position="54"/>
    </location>
</feature>
<accession>A0AA45KGP0</accession>
<dbReference type="RefSeq" id="WP_075525150.1">
    <property type="nucleotide sequence ID" value="NZ_BNDT01000002.1"/>
</dbReference>
<dbReference type="Proteomes" id="UP000663608">
    <property type="component" value="Chromosome"/>
</dbReference>
<evidence type="ECO:0000313" key="2">
    <source>
        <dbReference type="EMBL" id="QSE77015.1"/>
    </source>
</evidence>
<dbReference type="KEGG" id="lti:JW886_01765"/>
<keyword evidence="1" id="KW-0472">Membrane</keyword>
<dbReference type="EMBL" id="CP070872">
    <property type="protein sequence ID" value="QSE77015.1"/>
    <property type="molecule type" value="Genomic_DNA"/>
</dbReference>
<feature type="transmembrane region" description="Helical" evidence="1">
    <location>
        <begin position="60"/>
        <end position="77"/>
    </location>
</feature>
<organism evidence="2 3">
    <name type="scientific">Lactococcus taiwanensis</name>
    <dbReference type="NCBI Taxonomy" id="1151742"/>
    <lineage>
        <taxon>Bacteria</taxon>
        <taxon>Bacillati</taxon>
        <taxon>Bacillota</taxon>
        <taxon>Bacilli</taxon>
        <taxon>Lactobacillales</taxon>
        <taxon>Streptococcaceae</taxon>
        <taxon>Lactococcus</taxon>
    </lineage>
</organism>
<sequence length="79" mass="9007">MFLGFLSGLILFGAIISILLVVFGVVATRIFFRYILPILLILLVIRIIFAGIMLLFNPHFWLFIAVLALAIWLVGKFKR</sequence>
<keyword evidence="1" id="KW-1133">Transmembrane helix</keyword>
<feature type="transmembrane region" description="Helical" evidence="1">
    <location>
        <begin position="6"/>
        <end position="27"/>
    </location>
</feature>
<evidence type="ECO:0000256" key="1">
    <source>
        <dbReference type="SAM" id="Phobius"/>
    </source>
</evidence>